<proteinExistence type="predicted"/>
<organism evidence="2 3">
    <name type="scientific">Gambusia affinis</name>
    <name type="common">Western mosquitofish</name>
    <name type="synonym">Heterandria affinis</name>
    <dbReference type="NCBI Taxonomy" id="33528"/>
    <lineage>
        <taxon>Eukaryota</taxon>
        <taxon>Metazoa</taxon>
        <taxon>Chordata</taxon>
        <taxon>Craniata</taxon>
        <taxon>Vertebrata</taxon>
        <taxon>Euteleostomi</taxon>
        <taxon>Actinopterygii</taxon>
        <taxon>Neopterygii</taxon>
        <taxon>Teleostei</taxon>
        <taxon>Neoteleostei</taxon>
        <taxon>Acanthomorphata</taxon>
        <taxon>Ovalentaria</taxon>
        <taxon>Atherinomorphae</taxon>
        <taxon>Cyprinodontiformes</taxon>
        <taxon>Poeciliidae</taxon>
        <taxon>Poeciliinae</taxon>
        <taxon>Gambusia</taxon>
    </lineage>
</organism>
<feature type="region of interest" description="Disordered" evidence="1">
    <location>
        <begin position="152"/>
        <end position="171"/>
    </location>
</feature>
<gene>
    <name evidence="2" type="ORF">CCH79_00018809</name>
</gene>
<dbReference type="Proteomes" id="UP000250572">
    <property type="component" value="Unassembled WGS sequence"/>
</dbReference>
<feature type="region of interest" description="Disordered" evidence="1">
    <location>
        <begin position="55"/>
        <end position="76"/>
    </location>
</feature>
<evidence type="ECO:0000313" key="2">
    <source>
        <dbReference type="EMBL" id="PWA26304.1"/>
    </source>
</evidence>
<evidence type="ECO:0000256" key="1">
    <source>
        <dbReference type="SAM" id="MobiDB-lite"/>
    </source>
</evidence>
<protein>
    <submittedName>
        <fullName evidence="2">Uncharacterized protein</fullName>
    </submittedName>
</protein>
<dbReference type="EMBL" id="NHOQ01001181">
    <property type="protein sequence ID" value="PWA26304.1"/>
    <property type="molecule type" value="Genomic_DNA"/>
</dbReference>
<comment type="caution">
    <text evidence="2">The sequence shown here is derived from an EMBL/GenBank/DDBJ whole genome shotgun (WGS) entry which is preliminary data.</text>
</comment>
<keyword evidence="3" id="KW-1185">Reference proteome</keyword>
<evidence type="ECO:0000313" key="3">
    <source>
        <dbReference type="Proteomes" id="UP000250572"/>
    </source>
</evidence>
<feature type="compositionally biased region" description="Polar residues" evidence="1">
    <location>
        <begin position="154"/>
        <end position="171"/>
    </location>
</feature>
<accession>A0A315VT06</accession>
<reference evidence="2 3" key="1">
    <citation type="journal article" date="2018" name="G3 (Bethesda)">
        <title>A High-Quality Reference Genome for the Invasive Mosquitofish Gambusia affinis Using a Chicago Library.</title>
        <authorList>
            <person name="Hoffberg S.L."/>
            <person name="Troendle N.J."/>
            <person name="Glenn T.C."/>
            <person name="Mahmud O."/>
            <person name="Louha S."/>
            <person name="Chalopin D."/>
            <person name="Bennetzen J.L."/>
            <person name="Mauricio R."/>
        </authorList>
    </citation>
    <scope>NUCLEOTIDE SEQUENCE [LARGE SCALE GENOMIC DNA]</scope>
    <source>
        <strain evidence="2">NE01/NJP1002.9</strain>
        <tissue evidence="2">Muscle</tissue>
    </source>
</reference>
<dbReference type="AlphaFoldDB" id="A0A315VT06"/>
<name>A0A315VT06_GAMAF</name>
<sequence length="171" mass="18706">MKGDLGDFEHGMVLGARWAGGEHPPPDSFWRRVVPMHLCVISIRGVVDQFSVAGDSSHGARLTNSPTTCPPSDGPPFGNCKDFQPSEPRLQRSNLFPPWKTCLISLSKPVPLLPPHKSYNPITCHLPSPQIGGVSDPTISVRHDRTLQPAYRPSRSTQENINGTKLTHSVT</sequence>